<evidence type="ECO:0000313" key="2">
    <source>
        <dbReference type="Proteomes" id="UP000324222"/>
    </source>
</evidence>
<dbReference type="EMBL" id="VSRR010004174">
    <property type="protein sequence ID" value="MPC38793.1"/>
    <property type="molecule type" value="Genomic_DNA"/>
</dbReference>
<dbReference type="AlphaFoldDB" id="A0A5B7F109"/>
<proteinExistence type="predicted"/>
<organism evidence="1 2">
    <name type="scientific">Portunus trituberculatus</name>
    <name type="common">Swimming crab</name>
    <name type="synonym">Neptunus trituberculatus</name>
    <dbReference type="NCBI Taxonomy" id="210409"/>
    <lineage>
        <taxon>Eukaryota</taxon>
        <taxon>Metazoa</taxon>
        <taxon>Ecdysozoa</taxon>
        <taxon>Arthropoda</taxon>
        <taxon>Crustacea</taxon>
        <taxon>Multicrustacea</taxon>
        <taxon>Malacostraca</taxon>
        <taxon>Eumalacostraca</taxon>
        <taxon>Eucarida</taxon>
        <taxon>Decapoda</taxon>
        <taxon>Pleocyemata</taxon>
        <taxon>Brachyura</taxon>
        <taxon>Eubrachyura</taxon>
        <taxon>Portunoidea</taxon>
        <taxon>Portunidae</taxon>
        <taxon>Portuninae</taxon>
        <taxon>Portunus</taxon>
    </lineage>
</organism>
<name>A0A5B7F109_PORTR</name>
<accession>A0A5B7F109</accession>
<dbReference type="PANTHER" id="PTHR33964:SF9">
    <property type="match status" value="1"/>
</dbReference>
<gene>
    <name evidence="1" type="ORF">E2C01_032309</name>
</gene>
<reference evidence="1 2" key="1">
    <citation type="submission" date="2019-05" db="EMBL/GenBank/DDBJ databases">
        <title>Another draft genome of Portunus trituberculatus and its Hox gene families provides insights of decapod evolution.</title>
        <authorList>
            <person name="Jeong J.-H."/>
            <person name="Song I."/>
            <person name="Kim S."/>
            <person name="Choi T."/>
            <person name="Kim D."/>
            <person name="Ryu S."/>
            <person name="Kim W."/>
        </authorList>
    </citation>
    <scope>NUCLEOTIDE SEQUENCE [LARGE SCALE GENOMIC DNA]</scope>
    <source>
        <tissue evidence="1">Muscle</tissue>
    </source>
</reference>
<dbReference type="Proteomes" id="UP000324222">
    <property type="component" value="Unassembled WGS sequence"/>
</dbReference>
<dbReference type="OrthoDB" id="6418170at2759"/>
<evidence type="ECO:0000313" key="1">
    <source>
        <dbReference type="EMBL" id="MPC38793.1"/>
    </source>
</evidence>
<keyword evidence="2" id="KW-1185">Reference proteome</keyword>
<sequence length="137" mass="15520">MKNLSVDPQVCGKQYHRLINSVDPAEKLEFEDSIRQQCCAFHNYLLCVTTAAERECSSEASYFIEEYSYRTARPIIQDTPSKHYTREIRLNTEESQPATPLPATCAAVGPTTHRFAHKTDGQIAAFLSPLLLLNSRR</sequence>
<comment type="caution">
    <text evidence="1">The sequence shown here is derived from an EMBL/GenBank/DDBJ whole genome shotgun (WGS) entry which is preliminary data.</text>
</comment>
<dbReference type="PANTHER" id="PTHR33964">
    <property type="entry name" value="RE45066P-RELATED"/>
    <property type="match status" value="1"/>
</dbReference>
<protein>
    <submittedName>
        <fullName evidence="1">Uncharacterized protein</fullName>
    </submittedName>
</protein>